<dbReference type="InterPro" id="IPR002347">
    <property type="entry name" value="SDR_fam"/>
</dbReference>
<proteinExistence type="inferred from homology"/>
<reference evidence="3" key="1">
    <citation type="journal article" date="2021" name="PeerJ">
        <title>Extensive microbial diversity within the chicken gut microbiome revealed by metagenomics and culture.</title>
        <authorList>
            <person name="Gilroy R."/>
            <person name="Ravi A."/>
            <person name="Getino M."/>
            <person name="Pursley I."/>
            <person name="Horton D.L."/>
            <person name="Alikhan N.F."/>
            <person name="Baker D."/>
            <person name="Gharbi K."/>
            <person name="Hall N."/>
            <person name="Watson M."/>
            <person name="Adriaenssens E.M."/>
            <person name="Foster-Nyarko E."/>
            <person name="Jarju S."/>
            <person name="Secka A."/>
            <person name="Antonio M."/>
            <person name="Oren A."/>
            <person name="Chaudhuri R.R."/>
            <person name="La Ragione R."/>
            <person name="Hildebrand F."/>
            <person name="Pallen M.J."/>
        </authorList>
    </citation>
    <scope>NUCLEOTIDE SEQUENCE</scope>
    <source>
        <strain evidence="3">CHK169-2315</strain>
    </source>
</reference>
<evidence type="ECO:0000313" key="4">
    <source>
        <dbReference type="Proteomes" id="UP000823937"/>
    </source>
</evidence>
<dbReference type="PRINTS" id="PR00081">
    <property type="entry name" value="GDHRDH"/>
</dbReference>
<dbReference type="AlphaFoldDB" id="A0A9D1PJL5"/>
<evidence type="ECO:0000313" key="3">
    <source>
        <dbReference type="EMBL" id="HIV73499.1"/>
    </source>
</evidence>
<dbReference type="GO" id="GO:0008206">
    <property type="term" value="P:bile acid metabolic process"/>
    <property type="evidence" value="ECO:0007669"/>
    <property type="project" value="UniProtKB-ARBA"/>
</dbReference>
<keyword evidence="2 3" id="KW-0560">Oxidoreductase</keyword>
<dbReference type="InterPro" id="IPR036291">
    <property type="entry name" value="NAD(P)-bd_dom_sf"/>
</dbReference>
<evidence type="ECO:0000256" key="2">
    <source>
        <dbReference type="ARBA" id="ARBA00023002"/>
    </source>
</evidence>
<sequence>MKDLQTKKAIVTGASQGLGLAMAEALCEEGVKVCIIDISKTLFDTVDALKNKGYDVVGVQADLSNIEEIESVFKESLDLLGGEVDVLVNNAGIHKPLPAEELPIADFKKIFDVNVVAVFELARLAAAIMKQKQSGKIINIASVLAVQGGFHATAYSSSKGAVLQLTKSLSNEWAKDGIQVNAVAPGYFNTELNTHILTDEKRYGELVSRVPSGRFGEPSEIGGMIKFLASDLSNFTTGALLPVDGGFLGR</sequence>
<dbReference type="PANTHER" id="PTHR42879">
    <property type="entry name" value="3-OXOACYL-(ACYL-CARRIER-PROTEIN) REDUCTASE"/>
    <property type="match status" value="1"/>
</dbReference>
<dbReference type="PRINTS" id="PR00080">
    <property type="entry name" value="SDRFAMILY"/>
</dbReference>
<name>A0A9D1PJL5_9BACI</name>
<protein>
    <submittedName>
        <fullName evidence="3">Glucose 1-dehydrogenase</fullName>
        <ecNumber evidence="3">1.1.1.47</ecNumber>
    </submittedName>
</protein>
<dbReference type="SUPFAM" id="SSF51735">
    <property type="entry name" value="NAD(P)-binding Rossmann-fold domains"/>
    <property type="match status" value="1"/>
</dbReference>
<dbReference type="Gene3D" id="3.40.50.720">
    <property type="entry name" value="NAD(P)-binding Rossmann-like Domain"/>
    <property type="match status" value="1"/>
</dbReference>
<dbReference type="PROSITE" id="PS00061">
    <property type="entry name" value="ADH_SHORT"/>
    <property type="match status" value="1"/>
</dbReference>
<dbReference type="EC" id="1.1.1.47" evidence="3"/>
<dbReference type="InterPro" id="IPR020904">
    <property type="entry name" value="Sc_DH/Rdtase_CS"/>
</dbReference>
<comment type="similarity">
    <text evidence="1">Belongs to the short-chain dehydrogenases/reductases (SDR) family.</text>
</comment>
<dbReference type="NCBIfam" id="NF005559">
    <property type="entry name" value="PRK07231.1"/>
    <property type="match status" value="1"/>
</dbReference>
<gene>
    <name evidence="3" type="ORF">H9895_00280</name>
</gene>
<evidence type="ECO:0000256" key="1">
    <source>
        <dbReference type="ARBA" id="ARBA00006484"/>
    </source>
</evidence>
<accession>A0A9D1PJL5</accession>
<dbReference type="Pfam" id="PF13561">
    <property type="entry name" value="adh_short_C2"/>
    <property type="match status" value="1"/>
</dbReference>
<reference evidence="3" key="2">
    <citation type="submission" date="2021-04" db="EMBL/GenBank/DDBJ databases">
        <authorList>
            <person name="Gilroy R."/>
        </authorList>
    </citation>
    <scope>NUCLEOTIDE SEQUENCE</scope>
    <source>
        <strain evidence="3">CHK169-2315</strain>
    </source>
</reference>
<dbReference type="EMBL" id="DXHX01000007">
    <property type="protein sequence ID" value="HIV73499.1"/>
    <property type="molecule type" value="Genomic_DNA"/>
</dbReference>
<organism evidence="3 4">
    <name type="scientific">Candidatus Pseudogracilibacillus intestinigallinarum</name>
    <dbReference type="NCBI Taxonomy" id="2838742"/>
    <lineage>
        <taxon>Bacteria</taxon>
        <taxon>Bacillati</taxon>
        <taxon>Bacillota</taxon>
        <taxon>Bacilli</taxon>
        <taxon>Bacillales</taxon>
        <taxon>Bacillaceae</taxon>
        <taxon>Pseudogracilibacillus</taxon>
    </lineage>
</organism>
<dbReference type="GO" id="GO:0047936">
    <property type="term" value="F:glucose 1-dehydrogenase [NAD(P)+] activity"/>
    <property type="evidence" value="ECO:0007669"/>
    <property type="project" value="UniProtKB-EC"/>
</dbReference>
<dbReference type="InterPro" id="IPR050259">
    <property type="entry name" value="SDR"/>
</dbReference>
<dbReference type="PANTHER" id="PTHR42879:SF2">
    <property type="entry name" value="3-OXOACYL-[ACYL-CARRIER-PROTEIN] REDUCTASE FABG"/>
    <property type="match status" value="1"/>
</dbReference>
<dbReference type="FunFam" id="3.40.50.720:FF:000084">
    <property type="entry name" value="Short-chain dehydrogenase reductase"/>
    <property type="match status" value="1"/>
</dbReference>
<dbReference type="Proteomes" id="UP000823937">
    <property type="component" value="Unassembled WGS sequence"/>
</dbReference>
<comment type="caution">
    <text evidence="3">The sequence shown here is derived from an EMBL/GenBank/DDBJ whole genome shotgun (WGS) entry which is preliminary data.</text>
</comment>